<dbReference type="Proteomes" id="UP000244940">
    <property type="component" value="Unassembled WGS sequence"/>
</dbReference>
<feature type="transmembrane region" description="Helical" evidence="6">
    <location>
        <begin position="45"/>
        <end position="66"/>
    </location>
</feature>
<evidence type="ECO:0000313" key="8">
    <source>
        <dbReference type="EMBL" id="PWE31547.1"/>
    </source>
</evidence>
<name>A0A2U2CI23_9RHOB</name>
<dbReference type="RefSeq" id="WP_109531348.1">
    <property type="nucleotide sequence ID" value="NZ_CAXRBA010000067.1"/>
</dbReference>
<comment type="subcellular location">
    <subcellularLocation>
        <location evidence="1">Cell membrane</location>
        <topology evidence="1">Multi-pass membrane protein</topology>
    </subcellularLocation>
</comment>
<evidence type="ECO:0000259" key="7">
    <source>
        <dbReference type="Pfam" id="PF09335"/>
    </source>
</evidence>
<feature type="transmembrane region" description="Helical" evidence="6">
    <location>
        <begin position="104"/>
        <end position="125"/>
    </location>
</feature>
<dbReference type="PANTHER" id="PTHR42709:SF6">
    <property type="entry name" value="UNDECAPRENYL PHOSPHATE TRANSPORTER A"/>
    <property type="match status" value="1"/>
</dbReference>
<feature type="transmembrane region" description="Helical" evidence="6">
    <location>
        <begin position="132"/>
        <end position="155"/>
    </location>
</feature>
<sequence length="192" mass="20813">MMTSPEILTLVQDHGLLLLAPLAVIEGPIMSILGGSLSGADLFNVWAVLAIVIAADLFGDMGLYWIGMRGEALLPERLRARVLNPDSALQRRLRYELTDHGVRLLVLGKLTHGAGFAVLMAAGAMRYPFAKFVLVNLGATAVKSGALVALGWWLGDSWQRAEVWLDRAVVFVLLAAVLGLVVWLHHKRAARA</sequence>
<accession>A0A2U2CI23</accession>
<keyword evidence="9" id="KW-1185">Reference proteome</keyword>
<reference evidence="8 9" key="1">
    <citation type="submission" date="2018-05" db="EMBL/GenBank/DDBJ databases">
        <title>Pararhodobacter marina sp. nov., isolated from deep-sea water of the Indian Ocean.</title>
        <authorList>
            <person name="Lai Q.Sr."/>
            <person name="Liu X."/>
            <person name="Shao Z."/>
        </authorList>
    </citation>
    <scope>NUCLEOTIDE SEQUENCE [LARGE SCALE GENOMIC DNA]</scope>
    <source>
        <strain evidence="8 9">CIC4N-9</strain>
    </source>
</reference>
<evidence type="ECO:0000256" key="6">
    <source>
        <dbReference type="SAM" id="Phobius"/>
    </source>
</evidence>
<evidence type="ECO:0000313" key="9">
    <source>
        <dbReference type="Proteomes" id="UP000244940"/>
    </source>
</evidence>
<dbReference type="InterPro" id="IPR032816">
    <property type="entry name" value="VTT_dom"/>
</dbReference>
<feature type="transmembrane region" description="Helical" evidence="6">
    <location>
        <begin position="167"/>
        <end position="184"/>
    </location>
</feature>
<protein>
    <recommendedName>
        <fullName evidence="7">VTT domain-containing protein</fullName>
    </recommendedName>
</protein>
<dbReference type="Pfam" id="PF09335">
    <property type="entry name" value="VTT_dom"/>
    <property type="match status" value="1"/>
</dbReference>
<feature type="domain" description="VTT" evidence="7">
    <location>
        <begin position="30"/>
        <end position="151"/>
    </location>
</feature>
<dbReference type="InterPro" id="IPR051311">
    <property type="entry name" value="DedA_domain"/>
</dbReference>
<evidence type="ECO:0000256" key="3">
    <source>
        <dbReference type="ARBA" id="ARBA00022692"/>
    </source>
</evidence>
<dbReference type="OrthoDB" id="9780918at2"/>
<evidence type="ECO:0000256" key="5">
    <source>
        <dbReference type="ARBA" id="ARBA00023136"/>
    </source>
</evidence>
<dbReference type="EMBL" id="QEYD01000001">
    <property type="protein sequence ID" value="PWE31547.1"/>
    <property type="molecule type" value="Genomic_DNA"/>
</dbReference>
<feature type="transmembrane region" description="Helical" evidence="6">
    <location>
        <begin position="15"/>
        <end position="33"/>
    </location>
</feature>
<dbReference type="AlphaFoldDB" id="A0A2U2CI23"/>
<organism evidence="8 9">
    <name type="scientific">Pararhodobacter marinus</name>
    <dbReference type="NCBI Taxonomy" id="2184063"/>
    <lineage>
        <taxon>Bacteria</taxon>
        <taxon>Pseudomonadati</taxon>
        <taxon>Pseudomonadota</taxon>
        <taxon>Alphaproteobacteria</taxon>
        <taxon>Rhodobacterales</taxon>
        <taxon>Paracoccaceae</taxon>
        <taxon>Pararhodobacter</taxon>
    </lineage>
</organism>
<keyword evidence="2" id="KW-1003">Cell membrane</keyword>
<proteinExistence type="predicted"/>
<keyword evidence="4 6" id="KW-1133">Transmembrane helix</keyword>
<dbReference type="GO" id="GO:0005886">
    <property type="term" value="C:plasma membrane"/>
    <property type="evidence" value="ECO:0007669"/>
    <property type="project" value="UniProtKB-SubCell"/>
</dbReference>
<keyword evidence="3 6" id="KW-0812">Transmembrane</keyword>
<gene>
    <name evidence="8" type="ORF">C4N9_00585</name>
</gene>
<evidence type="ECO:0000256" key="4">
    <source>
        <dbReference type="ARBA" id="ARBA00022989"/>
    </source>
</evidence>
<comment type="caution">
    <text evidence="8">The sequence shown here is derived from an EMBL/GenBank/DDBJ whole genome shotgun (WGS) entry which is preliminary data.</text>
</comment>
<dbReference type="PANTHER" id="PTHR42709">
    <property type="entry name" value="ALKALINE PHOSPHATASE LIKE PROTEIN"/>
    <property type="match status" value="1"/>
</dbReference>
<keyword evidence="5 6" id="KW-0472">Membrane</keyword>
<evidence type="ECO:0000256" key="2">
    <source>
        <dbReference type="ARBA" id="ARBA00022475"/>
    </source>
</evidence>
<evidence type="ECO:0000256" key="1">
    <source>
        <dbReference type="ARBA" id="ARBA00004651"/>
    </source>
</evidence>